<proteinExistence type="predicted"/>
<dbReference type="InterPro" id="IPR052179">
    <property type="entry name" value="DD-CPase-like"/>
</dbReference>
<evidence type="ECO:0000259" key="1">
    <source>
        <dbReference type="Pfam" id="PF02557"/>
    </source>
</evidence>
<comment type="caution">
    <text evidence="2">The sequence shown here is derived from an EMBL/GenBank/DDBJ whole genome shotgun (WGS) entry which is preliminary data.</text>
</comment>
<sequence>MIIEDYTTIIDDFLKELGGDANLRLNCQLPLQIEALELASAGRDVFDREQWMTPFTLKCWQAMRLAAHQDEIELQLVSAFRSVEYQCGLIRKKVAAGQQLIDIFKINAIPGFSEHHTGRALDLSTPGSEPLSEAFDQTAAFDWLNTHARRFEFSMSYPRNNTTGINYEPWHWACRAQ</sequence>
<dbReference type="Gene3D" id="3.30.1380.10">
    <property type="match status" value="1"/>
</dbReference>
<dbReference type="PANTHER" id="PTHR34385:SF1">
    <property type="entry name" value="PEPTIDOGLYCAN L-ALANYL-D-GLUTAMATE ENDOPEPTIDASE CWLK"/>
    <property type="match status" value="1"/>
</dbReference>
<dbReference type="InterPro" id="IPR003709">
    <property type="entry name" value="VanY-like_core_dom"/>
</dbReference>
<evidence type="ECO:0000313" key="3">
    <source>
        <dbReference type="Proteomes" id="UP000754644"/>
    </source>
</evidence>
<gene>
    <name evidence="2" type="ORF">HQ497_07270</name>
</gene>
<dbReference type="InterPro" id="IPR058193">
    <property type="entry name" value="VanY/YodJ_core_dom"/>
</dbReference>
<dbReference type="InterPro" id="IPR009045">
    <property type="entry name" value="Zn_M74/Hedgehog-like"/>
</dbReference>
<name>A0A973A973_9GAMM</name>
<dbReference type="GO" id="GO:0006508">
    <property type="term" value="P:proteolysis"/>
    <property type="evidence" value="ECO:0007669"/>
    <property type="project" value="InterPro"/>
</dbReference>
<dbReference type="SUPFAM" id="SSF55166">
    <property type="entry name" value="Hedgehog/DD-peptidase"/>
    <property type="match status" value="1"/>
</dbReference>
<dbReference type="Pfam" id="PF02557">
    <property type="entry name" value="VanY"/>
    <property type="match status" value="1"/>
</dbReference>
<organism evidence="2 3">
    <name type="scientific">SAR86 cluster bacterium</name>
    <dbReference type="NCBI Taxonomy" id="2030880"/>
    <lineage>
        <taxon>Bacteria</taxon>
        <taxon>Pseudomonadati</taxon>
        <taxon>Pseudomonadota</taxon>
        <taxon>Gammaproteobacteria</taxon>
        <taxon>SAR86 cluster</taxon>
    </lineage>
</organism>
<accession>A0A973A973</accession>
<feature type="domain" description="D-alanyl-D-alanine carboxypeptidase-like core" evidence="1">
    <location>
        <begin position="53"/>
        <end position="173"/>
    </location>
</feature>
<evidence type="ECO:0000313" key="2">
    <source>
        <dbReference type="EMBL" id="NQV65147.1"/>
    </source>
</evidence>
<reference evidence="2" key="1">
    <citation type="submission" date="2020-05" db="EMBL/GenBank/DDBJ databases">
        <title>Sulfur intermediates as new biogeochemical hubs in an aquatic model microbial ecosystem.</title>
        <authorList>
            <person name="Vigneron A."/>
        </authorList>
    </citation>
    <scope>NUCLEOTIDE SEQUENCE</scope>
    <source>
        <strain evidence="2">Bin.250</strain>
    </source>
</reference>
<dbReference type="GO" id="GO:0008233">
    <property type="term" value="F:peptidase activity"/>
    <property type="evidence" value="ECO:0007669"/>
    <property type="project" value="InterPro"/>
</dbReference>
<dbReference type="CDD" id="cd14852">
    <property type="entry name" value="LD-carboxypeptidase"/>
    <property type="match status" value="1"/>
</dbReference>
<dbReference type="AlphaFoldDB" id="A0A973A973"/>
<dbReference type="Proteomes" id="UP000754644">
    <property type="component" value="Unassembled WGS sequence"/>
</dbReference>
<protein>
    <submittedName>
        <fullName evidence="2">M15 family metallopeptidase</fullName>
    </submittedName>
</protein>
<dbReference type="PANTHER" id="PTHR34385">
    <property type="entry name" value="D-ALANYL-D-ALANINE CARBOXYPEPTIDASE"/>
    <property type="match status" value="1"/>
</dbReference>
<dbReference type="EMBL" id="JABMOJ010000271">
    <property type="protein sequence ID" value="NQV65147.1"/>
    <property type="molecule type" value="Genomic_DNA"/>
</dbReference>